<evidence type="ECO:0000313" key="2">
    <source>
        <dbReference type="Proteomes" id="UP000198145"/>
    </source>
</evidence>
<dbReference type="InterPro" id="IPR018741">
    <property type="entry name" value="DUF2288"/>
</dbReference>
<protein>
    <recommendedName>
        <fullName evidence="3">DUF2288 domain-containing protein</fullName>
    </recommendedName>
</protein>
<comment type="caution">
    <text evidence="1">The sequence shown here is derived from an EMBL/GenBank/DDBJ whole genome shotgun (WGS) entry which is preliminary data.</text>
</comment>
<dbReference type="eggNOG" id="COG5626">
    <property type="taxonomic scope" value="Bacteria"/>
</dbReference>
<dbReference type="AlphaFoldDB" id="A0A2D0ADC3"/>
<name>A0A2D0ADC3_PSENT</name>
<gene>
    <name evidence="1" type="ORF">CEG18_19095</name>
</gene>
<sequence>MTEEASTLYAKLLGETAKISWQELAPFFARGNLLKVAGSADLVEVAMGVAEDDKAKVAAWLAGGDLHRVDEKLAQDFHDRDPELWAVVVAPWVLVQERVRKESLH</sequence>
<dbReference type="Pfam" id="PF10052">
    <property type="entry name" value="DUF2288"/>
    <property type="match status" value="1"/>
</dbReference>
<dbReference type="RefSeq" id="WP_017522220.1">
    <property type="nucleotide sequence ID" value="NZ_CP189774.1"/>
</dbReference>
<proteinExistence type="predicted"/>
<dbReference type="Proteomes" id="UP000198145">
    <property type="component" value="Unassembled WGS sequence"/>
</dbReference>
<evidence type="ECO:0000313" key="1">
    <source>
        <dbReference type="EMBL" id="OWP49659.1"/>
    </source>
</evidence>
<evidence type="ECO:0008006" key="3">
    <source>
        <dbReference type="Google" id="ProtNLM"/>
    </source>
</evidence>
<organism evidence="1 2">
    <name type="scientific">Pseudomonas nitroreducens</name>
    <dbReference type="NCBI Taxonomy" id="46680"/>
    <lineage>
        <taxon>Bacteria</taxon>
        <taxon>Pseudomonadati</taxon>
        <taxon>Pseudomonadota</taxon>
        <taxon>Gammaproteobacteria</taxon>
        <taxon>Pseudomonadales</taxon>
        <taxon>Pseudomonadaceae</taxon>
        <taxon>Pseudomonas</taxon>
    </lineage>
</organism>
<accession>A0A2D0ADC3</accession>
<dbReference type="STRING" id="46680.GCA_000807755_04048"/>
<reference evidence="1 2" key="1">
    <citation type="submission" date="2017-06" db="EMBL/GenBank/DDBJ databases">
        <title>Draft genome of Pseudomonas nitroreducens DF05.</title>
        <authorList>
            <person name="Iyer R."/>
        </authorList>
    </citation>
    <scope>NUCLEOTIDE SEQUENCE [LARGE SCALE GENOMIC DNA]</scope>
    <source>
        <strain evidence="1 2">DF05</strain>
    </source>
</reference>
<dbReference type="EMBL" id="NJBA01000006">
    <property type="protein sequence ID" value="OWP49659.1"/>
    <property type="molecule type" value="Genomic_DNA"/>
</dbReference>